<accession>A0A087UKZ8</accession>
<reference evidence="1 2" key="1">
    <citation type="submission" date="2013-11" db="EMBL/GenBank/DDBJ databases">
        <title>Genome sequencing of Stegodyphus mimosarum.</title>
        <authorList>
            <person name="Bechsgaard J."/>
        </authorList>
    </citation>
    <scope>NUCLEOTIDE SEQUENCE [LARGE SCALE GENOMIC DNA]</scope>
</reference>
<gene>
    <name evidence="1" type="ORF">X975_24623</name>
</gene>
<dbReference type="Proteomes" id="UP000054359">
    <property type="component" value="Unassembled WGS sequence"/>
</dbReference>
<organism evidence="1 2">
    <name type="scientific">Stegodyphus mimosarum</name>
    <name type="common">African social velvet spider</name>
    <dbReference type="NCBI Taxonomy" id="407821"/>
    <lineage>
        <taxon>Eukaryota</taxon>
        <taxon>Metazoa</taxon>
        <taxon>Ecdysozoa</taxon>
        <taxon>Arthropoda</taxon>
        <taxon>Chelicerata</taxon>
        <taxon>Arachnida</taxon>
        <taxon>Araneae</taxon>
        <taxon>Araneomorphae</taxon>
        <taxon>Entelegynae</taxon>
        <taxon>Eresoidea</taxon>
        <taxon>Eresidae</taxon>
        <taxon>Stegodyphus</taxon>
    </lineage>
</organism>
<sequence length="120" mass="13728">MCNSADLKACLVTLKRYYRFICFGRKTVSSHFSPKLIIARNTDAFFFRPFLKSCRFTLSPNQQRTNEFQWQFFADNSSVGIAKSVSPLRGNSKVICGNWLLHITSQSRKIALNSCSSEVF</sequence>
<evidence type="ECO:0000313" key="2">
    <source>
        <dbReference type="Proteomes" id="UP000054359"/>
    </source>
</evidence>
<proteinExistence type="predicted"/>
<protein>
    <submittedName>
        <fullName evidence="1">Uncharacterized protein</fullName>
    </submittedName>
</protein>
<evidence type="ECO:0000313" key="1">
    <source>
        <dbReference type="EMBL" id="KFM78037.1"/>
    </source>
</evidence>
<dbReference type="EMBL" id="KK120322">
    <property type="protein sequence ID" value="KFM78037.1"/>
    <property type="molecule type" value="Genomic_DNA"/>
</dbReference>
<name>A0A087UKZ8_STEMI</name>
<keyword evidence="2" id="KW-1185">Reference proteome</keyword>
<dbReference type="AlphaFoldDB" id="A0A087UKZ8"/>
<feature type="non-terminal residue" evidence="1">
    <location>
        <position position="120"/>
    </location>
</feature>